<feature type="domain" description="AMP-binding enzyme C-terminal" evidence="4">
    <location>
        <begin position="482"/>
        <end position="555"/>
    </location>
</feature>
<dbReference type="InterPro" id="IPR020845">
    <property type="entry name" value="AMP-binding_CS"/>
</dbReference>
<evidence type="ECO:0000313" key="6">
    <source>
        <dbReference type="Proteomes" id="UP000247591"/>
    </source>
</evidence>
<dbReference type="InterPro" id="IPR025110">
    <property type="entry name" value="AMP-bd_C"/>
</dbReference>
<accession>A0A318RB59</accession>
<dbReference type="Pfam" id="PF13193">
    <property type="entry name" value="AMP-binding_C"/>
    <property type="match status" value="1"/>
</dbReference>
<dbReference type="GO" id="GO:0031956">
    <property type="term" value="F:medium-chain fatty acid-CoA ligase activity"/>
    <property type="evidence" value="ECO:0007669"/>
    <property type="project" value="TreeGrafter"/>
</dbReference>
<dbReference type="EMBL" id="QJSP01000019">
    <property type="protein sequence ID" value="PYE13013.1"/>
    <property type="molecule type" value="Genomic_DNA"/>
</dbReference>
<dbReference type="OrthoDB" id="9803968at2"/>
<dbReference type="InterPro" id="IPR000873">
    <property type="entry name" value="AMP-dep_synth/lig_dom"/>
</dbReference>
<dbReference type="GO" id="GO:0006631">
    <property type="term" value="P:fatty acid metabolic process"/>
    <property type="evidence" value="ECO:0007669"/>
    <property type="project" value="TreeGrafter"/>
</dbReference>
<dbReference type="RefSeq" id="WP_110472245.1">
    <property type="nucleotide sequence ID" value="NZ_QJSP01000019.1"/>
</dbReference>
<evidence type="ECO:0000256" key="1">
    <source>
        <dbReference type="ARBA" id="ARBA00006432"/>
    </source>
</evidence>
<protein>
    <submittedName>
        <fullName evidence="5">Fatty-acyl-CoA synthase</fullName>
    </submittedName>
</protein>
<organism evidence="5 6">
    <name type="scientific">Williamsia limnetica</name>
    <dbReference type="NCBI Taxonomy" id="882452"/>
    <lineage>
        <taxon>Bacteria</taxon>
        <taxon>Bacillati</taxon>
        <taxon>Actinomycetota</taxon>
        <taxon>Actinomycetes</taxon>
        <taxon>Mycobacteriales</taxon>
        <taxon>Nocardiaceae</taxon>
        <taxon>Williamsia</taxon>
    </lineage>
</organism>
<dbReference type="AlphaFoldDB" id="A0A318RB59"/>
<name>A0A318RB59_WILLI</name>
<comment type="caution">
    <text evidence="5">The sequence shown here is derived from an EMBL/GenBank/DDBJ whole genome shotgun (WGS) entry which is preliminary data.</text>
</comment>
<dbReference type="PANTHER" id="PTHR43201:SF5">
    <property type="entry name" value="MEDIUM-CHAIN ACYL-COA LIGASE ACSF2, MITOCHONDRIAL"/>
    <property type="match status" value="1"/>
</dbReference>
<evidence type="ECO:0000259" key="3">
    <source>
        <dbReference type="Pfam" id="PF00501"/>
    </source>
</evidence>
<dbReference type="Gene3D" id="3.40.50.12780">
    <property type="entry name" value="N-terminal domain of ligase-like"/>
    <property type="match status" value="1"/>
</dbReference>
<dbReference type="InterPro" id="IPR045851">
    <property type="entry name" value="AMP-bd_C_sf"/>
</dbReference>
<evidence type="ECO:0000313" key="5">
    <source>
        <dbReference type="EMBL" id="PYE13013.1"/>
    </source>
</evidence>
<dbReference type="Pfam" id="PF00501">
    <property type="entry name" value="AMP-binding"/>
    <property type="match status" value="1"/>
</dbReference>
<dbReference type="InterPro" id="IPR042099">
    <property type="entry name" value="ANL_N_sf"/>
</dbReference>
<dbReference type="Proteomes" id="UP000247591">
    <property type="component" value="Unassembled WGS sequence"/>
</dbReference>
<keyword evidence="2" id="KW-0436">Ligase</keyword>
<evidence type="ECO:0000256" key="2">
    <source>
        <dbReference type="ARBA" id="ARBA00022598"/>
    </source>
</evidence>
<gene>
    <name evidence="5" type="ORF">DFR67_119123</name>
</gene>
<dbReference type="NCBIfam" id="NF005714">
    <property type="entry name" value="PRK07529.1"/>
    <property type="match status" value="1"/>
</dbReference>
<reference evidence="5 6" key="1">
    <citation type="submission" date="2018-06" db="EMBL/GenBank/DDBJ databases">
        <title>Genomic Encyclopedia of Type Strains, Phase IV (KMG-IV): sequencing the most valuable type-strain genomes for metagenomic binning, comparative biology and taxonomic classification.</title>
        <authorList>
            <person name="Goeker M."/>
        </authorList>
    </citation>
    <scope>NUCLEOTIDE SEQUENCE [LARGE SCALE GENOMIC DNA]</scope>
    <source>
        <strain evidence="5 6">DSM 45521</strain>
    </source>
</reference>
<comment type="similarity">
    <text evidence="1">Belongs to the ATP-dependent AMP-binding enzyme family.</text>
</comment>
<dbReference type="PANTHER" id="PTHR43201">
    <property type="entry name" value="ACYL-COA SYNTHETASE"/>
    <property type="match status" value="1"/>
</dbReference>
<evidence type="ECO:0000259" key="4">
    <source>
        <dbReference type="Pfam" id="PF13193"/>
    </source>
</evidence>
<sequence length="634" mass="67213">MTDALLWPRYDSPADLADIERAALSDRGLPATTYDIVLRAAGRTADQIAASYLPDATRWEHPRTLTYSAFLSTVHRYAHALHGAGVARGDAVVLLSPNCSELHAMTLAAEAVGIAAPINPSLSLDHAAALTELAEASVIVAAGPELDPTVWALARSLTVRTGARTLFALNTDDPDVDASDLEPLDGVTVAYLTDHSAALPDDALPADPPAADDLAAFFHTGGTTGAPKLAAHTHANQVATAWMIAANGSLSPGDTLFAALPLFHVNALMVTTLAPLLRSQHVLWAGPLGYRDVPLYGIFWKLIERYRIVALSGVPTVYSVLAQMPIDADISSLRFAVVGASPLPPAVRTAFETHTGVSLCEGYGLTEATCASARSFPDHPRPESVGQRMPYQHVRVVDAESRAPIDGADRTGELEISGPAVFAGYVRKTAAGRVVDPSGAVTDGWLATGDLARIDSEGFIYLSGRAKDLIIRGGHNIDPAVIEDTMREHPLVLDACAVGRPDQHSGEVPVVYVTVSQPVEVDDLITWAEQHIVERAAMPKSIHIRESLPVTDIGKPYKPPLRADATREVVADELTANGYLEAATDVRTDVVNGAVTVTIPASVSRADATRILGGYALTWRIDDSRSTAESVAAQ</sequence>
<keyword evidence="6" id="KW-1185">Reference proteome</keyword>
<dbReference type="PROSITE" id="PS00455">
    <property type="entry name" value="AMP_BINDING"/>
    <property type="match status" value="1"/>
</dbReference>
<dbReference type="Gene3D" id="3.30.300.30">
    <property type="match status" value="1"/>
</dbReference>
<dbReference type="SUPFAM" id="SSF56801">
    <property type="entry name" value="Acetyl-CoA synthetase-like"/>
    <property type="match status" value="1"/>
</dbReference>
<proteinExistence type="inferred from homology"/>
<feature type="domain" description="AMP-dependent synthetase/ligase" evidence="3">
    <location>
        <begin position="40"/>
        <end position="425"/>
    </location>
</feature>